<keyword evidence="2" id="KW-0808">Transferase</keyword>
<dbReference type="CDD" id="cd02440">
    <property type="entry name" value="AdoMet_MTases"/>
    <property type="match status" value="1"/>
</dbReference>
<dbReference type="Pfam" id="PF08242">
    <property type="entry name" value="Methyltransf_12"/>
    <property type="match status" value="1"/>
</dbReference>
<dbReference type="InterPro" id="IPR029063">
    <property type="entry name" value="SAM-dependent_MTases_sf"/>
</dbReference>
<dbReference type="AlphaFoldDB" id="A0A6M5YAZ3"/>
<dbReference type="GO" id="GO:0008168">
    <property type="term" value="F:methyltransferase activity"/>
    <property type="evidence" value="ECO:0007669"/>
    <property type="project" value="UniProtKB-KW"/>
</dbReference>
<evidence type="ECO:0000259" key="1">
    <source>
        <dbReference type="Pfam" id="PF08242"/>
    </source>
</evidence>
<dbReference type="SUPFAM" id="SSF53335">
    <property type="entry name" value="S-adenosyl-L-methionine-dependent methyltransferases"/>
    <property type="match status" value="1"/>
</dbReference>
<accession>A0A6M5YAZ3</accession>
<dbReference type="KEGG" id="stae:HNV11_13945"/>
<dbReference type="Proteomes" id="UP000502756">
    <property type="component" value="Chromosome"/>
</dbReference>
<gene>
    <name evidence="2" type="ORF">HNV11_13945</name>
</gene>
<dbReference type="EMBL" id="CP053435">
    <property type="protein sequence ID" value="QJW90401.1"/>
    <property type="molecule type" value="Genomic_DNA"/>
</dbReference>
<feature type="domain" description="Methyltransferase type 12" evidence="1">
    <location>
        <begin position="48"/>
        <end position="153"/>
    </location>
</feature>
<dbReference type="Gene3D" id="3.40.50.150">
    <property type="entry name" value="Vaccinia Virus protein VP39"/>
    <property type="match status" value="1"/>
</dbReference>
<sequence length="222" mass="25052">MKSSPTTGTDFDWIAPVYDALTFLIFGRKLHQAQLVHLGQIKAGAHVLIVGGGTGRLLEAVLAHNPAGSGQPPLSRILYLESSGKMLARASQRMIRKAQSGTVEFRLGDQTTLRSDERFDVIMTPYVLDLFTESTLKNSLISRLRSALKPGGCWIVTDFVRTNVWWQQALVWAMIRFFRLTANIETRRLADWQRLLAEARLKLQTRERRVAGMVTAEVWVDE</sequence>
<keyword evidence="2" id="KW-0489">Methyltransferase</keyword>
<dbReference type="RefSeq" id="WP_171740245.1">
    <property type="nucleotide sequence ID" value="NZ_CP053435.1"/>
</dbReference>
<evidence type="ECO:0000313" key="3">
    <source>
        <dbReference type="Proteomes" id="UP000502756"/>
    </source>
</evidence>
<organism evidence="2 3">
    <name type="scientific">Spirosoma taeanense</name>
    <dbReference type="NCBI Taxonomy" id="2735870"/>
    <lineage>
        <taxon>Bacteria</taxon>
        <taxon>Pseudomonadati</taxon>
        <taxon>Bacteroidota</taxon>
        <taxon>Cytophagia</taxon>
        <taxon>Cytophagales</taxon>
        <taxon>Cytophagaceae</taxon>
        <taxon>Spirosoma</taxon>
    </lineage>
</organism>
<dbReference type="GO" id="GO:0032259">
    <property type="term" value="P:methylation"/>
    <property type="evidence" value="ECO:0007669"/>
    <property type="project" value="UniProtKB-KW"/>
</dbReference>
<name>A0A6M5YAZ3_9BACT</name>
<protein>
    <submittedName>
        <fullName evidence="2">Class I SAM-dependent methyltransferase</fullName>
    </submittedName>
</protein>
<proteinExistence type="predicted"/>
<evidence type="ECO:0000313" key="2">
    <source>
        <dbReference type="EMBL" id="QJW90401.1"/>
    </source>
</evidence>
<dbReference type="InterPro" id="IPR013217">
    <property type="entry name" value="Methyltransf_12"/>
</dbReference>
<reference evidence="2 3" key="1">
    <citation type="submission" date="2020-05" db="EMBL/GenBank/DDBJ databases">
        <title>Genome sequencing of Spirosoma sp. TS118.</title>
        <authorList>
            <person name="Lee J.-H."/>
            <person name="Jeong S."/>
            <person name="Zhao L."/>
            <person name="Jung J.-H."/>
            <person name="Kim M.-K."/>
            <person name="Lim S."/>
        </authorList>
    </citation>
    <scope>NUCLEOTIDE SEQUENCE [LARGE SCALE GENOMIC DNA]</scope>
    <source>
        <strain evidence="2 3">TS118</strain>
    </source>
</reference>
<keyword evidence="3" id="KW-1185">Reference proteome</keyword>